<name>A0A1F5F5F4_9BACT</name>
<comment type="caution">
    <text evidence="1">The sequence shown here is derived from an EMBL/GenBank/DDBJ whole genome shotgun (WGS) entry which is preliminary data.</text>
</comment>
<accession>A0A1F5F5F4</accession>
<evidence type="ECO:0000313" key="2">
    <source>
        <dbReference type="Proteomes" id="UP000176191"/>
    </source>
</evidence>
<dbReference type="SUPFAM" id="SSF51445">
    <property type="entry name" value="(Trans)glycosidases"/>
    <property type="match status" value="1"/>
</dbReference>
<dbReference type="SUPFAM" id="SSF63446">
    <property type="entry name" value="Type I dockerin domain"/>
    <property type="match status" value="1"/>
</dbReference>
<dbReference type="Proteomes" id="UP000176191">
    <property type="component" value="Unassembled WGS sequence"/>
</dbReference>
<dbReference type="Gene3D" id="3.20.20.80">
    <property type="entry name" value="Glycosidases"/>
    <property type="match status" value="1"/>
</dbReference>
<gene>
    <name evidence="1" type="ORF">A2228_00430</name>
</gene>
<evidence type="ECO:0008006" key="3">
    <source>
        <dbReference type="Google" id="ProtNLM"/>
    </source>
</evidence>
<dbReference type="InterPro" id="IPR036439">
    <property type="entry name" value="Dockerin_dom_sf"/>
</dbReference>
<dbReference type="AlphaFoldDB" id="A0A1F5F5F4"/>
<dbReference type="InterPro" id="IPR017853">
    <property type="entry name" value="GH"/>
</dbReference>
<dbReference type="EMBL" id="MFAK01000022">
    <property type="protein sequence ID" value="OGD74877.1"/>
    <property type="molecule type" value="Genomic_DNA"/>
</dbReference>
<reference evidence="1 2" key="1">
    <citation type="journal article" date="2016" name="Nat. Commun.">
        <title>Thousands of microbial genomes shed light on interconnected biogeochemical processes in an aquifer system.</title>
        <authorList>
            <person name="Anantharaman K."/>
            <person name="Brown C.T."/>
            <person name="Hug L.A."/>
            <person name="Sharon I."/>
            <person name="Castelle C.J."/>
            <person name="Probst A.J."/>
            <person name="Thomas B.C."/>
            <person name="Singh A."/>
            <person name="Wilkins M.J."/>
            <person name="Karaoz U."/>
            <person name="Brodie E.L."/>
            <person name="Williams K.H."/>
            <person name="Hubbard S.S."/>
            <person name="Banfield J.F."/>
        </authorList>
    </citation>
    <scope>NUCLEOTIDE SEQUENCE [LARGE SCALE GENOMIC DNA]</scope>
</reference>
<evidence type="ECO:0000313" key="1">
    <source>
        <dbReference type="EMBL" id="OGD74877.1"/>
    </source>
</evidence>
<dbReference type="GO" id="GO:0000272">
    <property type="term" value="P:polysaccharide catabolic process"/>
    <property type="evidence" value="ECO:0007669"/>
    <property type="project" value="InterPro"/>
</dbReference>
<organism evidence="1 2">
    <name type="scientific">Candidatus Collierbacteria bacterium RIFOXYA2_FULL_46_10</name>
    <dbReference type="NCBI Taxonomy" id="1817726"/>
    <lineage>
        <taxon>Bacteria</taxon>
        <taxon>Candidatus Collieribacteriota</taxon>
    </lineage>
</organism>
<proteinExistence type="predicted"/>
<sequence length="441" mass="48936">MRYFLTLLFISTIILPFSAIPAHAIYLDERLGVTNSCGVYPDRTSQGDYLQYGVQKTRELGFAGLELIMVPRSLCSSGGGCYQQATQYCSGNKLDVPDMRGMMTLPQYQIAMSKPIKYFTLFVEAVKSTSLQQASIHASSEPYTQAEIDSTYKEVKDAIKYLLTRYRGSGKTFYIAPVNELDNRLVQSSGCLLNFPCDDVDVPAYSINHAINFLNTYARAIKDAKEEIPPEGVTVYLTCEINRVISRSMRGKTSAANDVIPHTQCDIVAYSAYETIMASNPSGVRQNMLESLNYIADKAPDHSDFPNGKNVMIGEIGYPENSTRTDVSFDKAAAAIQAAMDWGVVRLNIWTLLDQKCTKANPTNADCSGFWMIKPDGSRSQMYNYLRTTYSTTAPSLPPTNSADLNSDGTVNLLDYNLLKAGFGTTYNLLNYNTLRSQWGQ</sequence>
<protein>
    <recommendedName>
        <fullName evidence="3">Glycoside hydrolase family 5 domain-containing protein</fullName>
    </recommendedName>
</protein>